<dbReference type="SMART" id="SM00419">
    <property type="entry name" value="HTH_CRP"/>
    <property type="match status" value="1"/>
</dbReference>
<dbReference type="GO" id="GO:0006355">
    <property type="term" value="P:regulation of DNA-templated transcription"/>
    <property type="evidence" value="ECO:0007669"/>
    <property type="project" value="InterPro"/>
</dbReference>
<evidence type="ECO:0000256" key="5">
    <source>
        <dbReference type="ARBA" id="ARBA00023163"/>
    </source>
</evidence>
<dbReference type="SUPFAM" id="SSF52172">
    <property type="entry name" value="CheY-like"/>
    <property type="match status" value="1"/>
</dbReference>
<dbReference type="Gene3D" id="3.40.50.2300">
    <property type="match status" value="1"/>
</dbReference>
<dbReference type="InterPro" id="IPR036390">
    <property type="entry name" value="WH_DNA-bd_sf"/>
</dbReference>
<dbReference type="InterPro" id="IPR036388">
    <property type="entry name" value="WH-like_DNA-bd_sf"/>
</dbReference>
<dbReference type="PROSITE" id="PS50110">
    <property type="entry name" value="RESPONSE_REGULATORY"/>
    <property type="match status" value="1"/>
</dbReference>
<dbReference type="AlphaFoldDB" id="A0A6J4IIV2"/>
<accession>A0A6J4IIV2</accession>
<dbReference type="PROSITE" id="PS51063">
    <property type="entry name" value="HTH_CRP_2"/>
    <property type="match status" value="1"/>
</dbReference>
<dbReference type="SUPFAM" id="SSF51206">
    <property type="entry name" value="cAMP-binding domain-like"/>
    <property type="match status" value="1"/>
</dbReference>
<dbReference type="GO" id="GO:0005829">
    <property type="term" value="C:cytosol"/>
    <property type="evidence" value="ECO:0007669"/>
    <property type="project" value="TreeGrafter"/>
</dbReference>
<sequence length="350" mass="39374">MKKILIIEDNNDVRENTAEILELAGYQVFTAPNGKRGVEAARAERPDLVICDIMMPELDGYGVLHLLGKSPDTAAIPFIFLTAKAEKDDFRKGMNLGADDYLTKPFDDLALLDAVEMRLRKSGLRGPAGTADAPAPAGERRGLEEFNRLLGEERKVLTAKKKHRIFTEGNFANSLYYVKDGKVKTFKTNKEGREFITGLHGEGDFIGYLELLENRNYTESAEALEDAQLVVIQKPDFYDLIERNRDVAAKFIKLLSRNVIEHEDRLLKLAYNSVRKRVAEALLMLCERYQPDNPAAAVLRVSREDLSGLAGASKETVIRTLSDFKDEKLIDITGKEIHILKFDKLKTMPN</sequence>
<dbReference type="CDD" id="cd00038">
    <property type="entry name" value="CAP_ED"/>
    <property type="match status" value="1"/>
</dbReference>
<dbReference type="Pfam" id="PF00027">
    <property type="entry name" value="cNMP_binding"/>
    <property type="match status" value="1"/>
</dbReference>
<evidence type="ECO:0000313" key="10">
    <source>
        <dbReference type="EMBL" id="CAA9253729.1"/>
    </source>
</evidence>
<feature type="domain" description="Cyclic nucleotide-binding" evidence="7">
    <location>
        <begin position="165"/>
        <end position="258"/>
    </location>
</feature>
<evidence type="ECO:0000256" key="1">
    <source>
        <dbReference type="ARBA" id="ARBA00022553"/>
    </source>
</evidence>
<dbReference type="SMART" id="SM00448">
    <property type="entry name" value="REC"/>
    <property type="match status" value="1"/>
</dbReference>
<dbReference type="GO" id="GO:0000976">
    <property type="term" value="F:transcription cis-regulatory region binding"/>
    <property type="evidence" value="ECO:0007669"/>
    <property type="project" value="TreeGrafter"/>
</dbReference>
<dbReference type="SMART" id="SM00100">
    <property type="entry name" value="cNMP"/>
    <property type="match status" value="1"/>
</dbReference>
<evidence type="ECO:0000259" key="8">
    <source>
        <dbReference type="PROSITE" id="PS50110"/>
    </source>
</evidence>
<dbReference type="PANTHER" id="PTHR48111:SF1">
    <property type="entry name" value="TWO-COMPONENT RESPONSE REGULATOR ORR33"/>
    <property type="match status" value="1"/>
</dbReference>
<evidence type="ECO:0000259" key="7">
    <source>
        <dbReference type="PROSITE" id="PS50042"/>
    </source>
</evidence>
<keyword evidence="2" id="KW-0902">Two-component regulatory system</keyword>
<evidence type="ECO:0000256" key="2">
    <source>
        <dbReference type="ARBA" id="ARBA00023012"/>
    </source>
</evidence>
<dbReference type="GO" id="GO:0000156">
    <property type="term" value="F:phosphorelay response regulator activity"/>
    <property type="evidence" value="ECO:0007669"/>
    <property type="project" value="TreeGrafter"/>
</dbReference>
<keyword evidence="4" id="KW-0238">DNA-binding</keyword>
<proteinExistence type="predicted"/>
<dbReference type="InterPro" id="IPR018490">
    <property type="entry name" value="cNMP-bd_dom_sf"/>
</dbReference>
<organism evidence="10">
    <name type="scientific">uncultured Cytophagales bacterium</name>
    <dbReference type="NCBI Taxonomy" id="158755"/>
    <lineage>
        <taxon>Bacteria</taxon>
        <taxon>Pseudomonadati</taxon>
        <taxon>Bacteroidota</taxon>
        <taxon>Sphingobacteriia</taxon>
        <taxon>Sphingobacteriales</taxon>
        <taxon>environmental samples</taxon>
    </lineage>
</organism>
<dbReference type="PROSITE" id="PS50042">
    <property type="entry name" value="CNMP_BINDING_3"/>
    <property type="match status" value="1"/>
</dbReference>
<dbReference type="Pfam" id="PF00072">
    <property type="entry name" value="Response_reg"/>
    <property type="match status" value="1"/>
</dbReference>
<gene>
    <name evidence="10" type="ORF">AVDCRST_MAG56-2117</name>
</gene>
<evidence type="ECO:0000256" key="4">
    <source>
        <dbReference type="ARBA" id="ARBA00023125"/>
    </source>
</evidence>
<dbReference type="InterPro" id="IPR011006">
    <property type="entry name" value="CheY-like_superfamily"/>
</dbReference>
<dbReference type="EMBL" id="CADCTQ010000190">
    <property type="protein sequence ID" value="CAA9253729.1"/>
    <property type="molecule type" value="Genomic_DNA"/>
</dbReference>
<dbReference type="GO" id="GO:0032993">
    <property type="term" value="C:protein-DNA complex"/>
    <property type="evidence" value="ECO:0007669"/>
    <property type="project" value="TreeGrafter"/>
</dbReference>
<name>A0A6J4IIV2_9SPHI</name>
<dbReference type="PANTHER" id="PTHR48111">
    <property type="entry name" value="REGULATOR OF RPOS"/>
    <property type="match status" value="1"/>
</dbReference>
<evidence type="ECO:0000259" key="9">
    <source>
        <dbReference type="PROSITE" id="PS51063"/>
    </source>
</evidence>
<dbReference type="InterPro" id="IPR039420">
    <property type="entry name" value="WalR-like"/>
</dbReference>
<dbReference type="CDD" id="cd17574">
    <property type="entry name" value="REC_OmpR"/>
    <property type="match status" value="1"/>
</dbReference>
<feature type="domain" description="Response regulatory" evidence="8">
    <location>
        <begin position="3"/>
        <end position="119"/>
    </location>
</feature>
<keyword evidence="1 6" id="KW-0597">Phosphoprotein</keyword>
<evidence type="ECO:0000256" key="6">
    <source>
        <dbReference type="PROSITE-ProRule" id="PRU00169"/>
    </source>
</evidence>
<dbReference type="Gene3D" id="2.60.120.10">
    <property type="entry name" value="Jelly Rolls"/>
    <property type="match status" value="1"/>
</dbReference>
<dbReference type="InterPro" id="IPR014710">
    <property type="entry name" value="RmlC-like_jellyroll"/>
</dbReference>
<reference evidence="10" key="1">
    <citation type="submission" date="2020-02" db="EMBL/GenBank/DDBJ databases">
        <authorList>
            <person name="Meier V. D."/>
        </authorList>
    </citation>
    <scope>NUCLEOTIDE SEQUENCE</scope>
    <source>
        <strain evidence="10">AVDCRST_MAG56</strain>
    </source>
</reference>
<keyword evidence="5" id="KW-0804">Transcription</keyword>
<dbReference type="InterPro" id="IPR000595">
    <property type="entry name" value="cNMP-bd_dom"/>
</dbReference>
<dbReference type="InterPro" id="IPR012318">
    <property type="entry name" value="HTH_CRP"/>
</dbReference>
<feature type="modified residue" description="4-aspartylphosphate" evidence="6">
    <location>
        <position position="52"/>
    </location>
</feature>
<dbReference type="InterPro" id="IPR001789">
    <property type="entry name" value="Sig_transdc_resp-reg_receiver"/>
</dbReference>
<dbReference type="Gene3D" id="1.10.10.10">
    <property type="entry name" value="Winged helix-like DNA-binding domain superfamily/Winged helix DNA-binding domain"/>
    <property type="match status" value="1"/>
</dbReference>
<keyword evidence="3" id="KW-0805">Transcription regulation</keyword>
<protein>
    <submittedName>
        <fullName evidence="10">Transcriptional regulator, Crp/Fnr family</fullName>
    </submittedName>
</protein>
<dbReference type="SUPFAM" id="SSF46785">
    <property type="entry name" value="Winged helix' DNA-binding domain"/>
    <property type="match status" value="1"/>
</dbReference>
<feature type="domain" description="HTH crp-type" evidence="9">
    <location>
        <begin position="272"/>
        <end position="343"/>
    </location>
</feature>
<evidence type="ECO:0000256" key="3">
    <source>
        <dbReference type="ARBA" id="ARBA00023015"/>
    </source>
</evidence>
<dbReference type="Pfam" id="PF13545">
    <property type="entry name" value="HTH_Crp_2"/>
    <property type="match status" value="1"/>
</dbReference>